<organism evidence="1 2">
    <name type="scientific">Hebeloma cylindrosporum</name>
    <dbReference type="NCBI Taxonomy" id="76867"/>
    <lineage>
        <taxon>Eukaryota</taxon>
        <taxon>Fungi</taxon>
        <taxon>Dikarya</taxon>
        <taxon>Basidiomycota</taxon>
        <taxon>Agaricomycotina</taxon>
        <taxon>Agaricomycetes</taxon>
        <taxon>Agaricomycetidae</taxon>
        <taxon>Agaricales</taxon>
        <taxon>Agaricineae</taxon>
        <taxon>Hymenogastraceae</taxon>
        <taxon>Hebeloma</taxon>
    </lineage>
</organism>
<keyword evidence="2" id="KW-1185">Reference proteome</keyword>
<evidence type="ECO:0000313" key="1">
    <source>
        <dbReference type="EMBL" id="KIM38147.1"/>
    </source>
</evidence>
<gene>
    <name evidence="1" type="ORF">M413DRAFT_246942</name>
</gene>
<proteinExistence type="predicted"/>
<reference evidence="1 2" key="1">
    <citation type="submission" date="2014-04" db="EMBL/GenBank/DDBJ databases">
        <authorList>
            <consortium name="DOE Joint Genome Institute"/>
            <person name="Kuo A."/>
            <person name="Gay G."/>
            <person name="Dore J."/>
            <person name="Kohler A."/>
            <person name="Nagy L.G."/>
            <person name="Floudas D."/>
            <person name="Copeland A."/>
            <person name="Barry K.W."/>
            <person name="Cichocki N."/>
            <person name="Veneault-Fourrey C."/>
            <person name="LaButti K."/>
            <person name="Lindquist E.A."/>
            <person name="Lipzen A."/>
            <person name="Lundell T."/>
            <person name="Morin E."/>
            <person name="Murat C."/>
            <person name="Sun H."/>
            <person name="Tunlid A."/>
            <person name="Henrissat B."/>
            <person name="Grigoriev I.V."/>
            <person name="Hibbett D.S."/>
            <person name="Martin F."/>
            <person name="Nordberg H.P."/>
            <person name="Cantor M.N."/>
            <person name="Hua S.X."/>
        </authorList>
    </citation>
    <scope>NUCLEOTIDE SEQUENCE [LARGE SCALE GENOMIC DNA]</scope>
    <source>
        <strain evidence="2">h7</strain>
    </source>
</reference>
<dbReference type="EMBL" id="KN831792">
    <property type="protein sequence ID" value="KIM38147.1"/>
    <property type="molecule type" value="Genomic_DNA"/>
</dbReference>
<dbReference type="Proteomes" id="UP000053424">
    <property type="component" value="Unassembled WGS sequence"/>
</dbReference>
<reference evidence="2" key="2">
    <citation type="submission" date="2015-01" db="EMBL/GenBank/DDBJ databases">
        <title>Evolutionary Origins and Diversification of the Mycorrhizal Mutualists.</title>
        <authorList>
            <consortium name="DOE Joint Genome Institute"/>
            <consortium name="Mycorrhizal Genomics Consortium"/>
            <person name="Kohler A."/>
            <person name="Kuo A."/>
            <person name="Nagy L.G."/>
            <person name="Floudas D."/>
            <person name="Copeland A."/>
            <person name="Barry K.W."/>
            <person name="Cichocki N."/>
            <person name="Veneault-Fourrey C."/>
            <person name="LaButti K."/>
            <person name="Lindquist E.A."/>
            <person name="Lipzen A."/>
            <person name="Lundell T."/>
            <person name="Morin E."/>
            <person name="Murat C."/>
            <person name="Riley R."/>
            <person name="Ohm R."/>
            <person name="Sun H."/>
            <person name="Tunlid A."/>
            <person name="Henrissat B."/>
            <person name="Grigoriev I.V."/>
            <person name="Hibbett D.S."/>
            <person name="Martin F."/>
        </authorList>
    </citation>
    <scope>NUCLEOTIDE SEQUENCE [LARGE SCALE GENOMIC DNA]</scope>
    <source>
        <strain evidence="2">h7</strain>
    </source>
</reference>
<protein>
    <recommendedName>
        <fullName evidence="3">HNH nuclease domain-containing protein</fullName>
    </recommendedName>
</protein>
<dbReference type="HOGENOM" id="CLU_2483612_0_0_1"/>
<evidence type="ECO:0000313" key="2">
    <source>
        <dbReference type="Proteomes" id="UP000053424"/>
    </source>
</evidence>
<dbReference type="OrthoDB" id="3065176at2759"/>
<accession>A0A0C2YAX2</accession>
<evidence type="ECO:0008006" key="3">
    <source>
        <dbReference type="Google" id="ProtNLM"/>
    </source>
</evidence>
<dbReference type="AlphaFoldDB" id="A0A0C2YAX2"/>
<sequence length="87" mass="10337">MKRYIEKHSPMNHSSKNLLTLRYDLCMAQFDLGNFVIVPKSKELVVHFVRHSVESAQLYHNGKFDHDMTLSHELLYARFTWTIIKMV</sequence>
<name>A0A0C2YAX2_HEBCY</name>